<feature type="transmembrane region" description="Helical" evidence="4">
    <location>
        <begin position="282"/>
        <end position="299"/>
    </location>
</feature>
<dbReference type="GO" id="GO:0022857">
    <property type="term" value="F:transmembrane transporter activity"/>
    <property type="evidence" value="ECO:0007669"/>
    <property type="project" value="InterPro"/>
</dbReference>
<dbReference type="AlphaFoldDB" id="A0A502FS63"/>
<proteinExistence type="predicted"/>
<dbReference type="PANTHER" id="PTHR11360:SF308">
    <property type="entry name" value="BLL3089 PROTEIN"/>
    <property type="match status" value="1"/>
</dbReference>
<feature type="transmembrane region" description="Helical" evidence="4">
    <location>
        <begin position="367"/>
        <end position="385"/>
    </location>
</feature>
<feature type="transmembrane region" description="Helical" evidence="4">
    <location>
        <begin position="214"/>
        <end position="237"/>
    </location>
</feature>
<dbReference type="OrthoDB" id="7200137at2"/>
<sequence length="390" mass="39627">MPDQVGISLARRLTLALGVHQLLAWATTFYVPAVILREVTKDLGTTPAALLAGFSGALLVAGGCAPLVGTWIGRVGGRRPMGCGALLLGVGLILLAVSPGLAVWWLGWAVLGLGMALSLYDAAFATVGVALGSTASATITGVALIGGFASTLGWPVGSALLHHLGWRGLLLVYAGLHLAISLPLIVLTLPSGAPAAARCPTSDLVDRRGHNLQLACMSGFFALRWFITSAIAAQVLLLMSGLGLGPAQAMAAAMLIGPGQVAGRLLDWFAARHLDPLSRARVGALLFPIGALLLLSGMPDAAFGFALLYGMSNGILTVNRGTLPMLVLGSQGYAARLGQIALPVMLAQAVAPTLAAPLIAGIAGPELLLLAGAVAGVSALLLLPLRARLV</sequence>
<organism evidence="5 6">
    <name type="scientific">Muricoccus nepalensis</name>
    <dbReference type="NCBI Taxonomy" id="1854500"/>
    <lineage>
        <taxon>Bacteria</taxon>
        <taxon>Pseudomonadati</taxon>
        <taxon>Pseudomonadota</taxon>
        <taxon>Alphaproteobacteria</taxon>
        <taxon>Acetobacterales</taxon>
        <taxon>Roseomonadaceae</taxon>
        <taxon>Muricoccus</taxon>
    </lineage>
</organism>
<evidence type="ECO:0000313" key="6">
    <source>
        <dbReference type="Proteomes" id="UP000317078"/>
    </source>
</evidence>
<feature type="transmembrane region" description="Helical" evidence="4">
    <location>
        <begin position="170"/>
        <end position="193"/>
    </location>
</feature>
<evidence type="ECO:0000256" key="3">
    <source>
        <dbReference type="ARBA" id="ARBA00023136"/>
    </source>
</evidence>
<feature type="transmembrane region" description="Helical" evidence="4">
    <location>
        <begin position="127"/>
        <end position="150"/>
    </location>
</feature>
<keyword evidence="3 4" id="KW-0472">Membrane</keyword>
<dbReference type="InterPro" id="IPR050327">
    <property type="entry name" value="Proton-linked_MCT"/>
</dbReference>
<dbReference type="Proteomes" id="UP000317078">
    <property type="component" value="Unassembled WGS sequence"/>
</dbReference>
<evidence type="ECO:0000256" key="2">
    <source>
        <dbReference type="ARBA" id="ARBA00022989"/>
    </source>
</evidence>
<gene>
    <name evidence="5" type="ORF">EAH89_18775</name>
</gene>
<accession>A0A502FS63</accession>
<feature type="transmembrane region" description="Helical" evidence="4">
    <location>
        <begin position="12"/>
        <end position="36"/>
    </location>
</feature>
<evidence type="ECO:0000256" key="4">
    <source>
        <dbReference type="SAM" id="Phobius"/>
    </source>
</evidence>
<dbReference type="Pfam" id="PF07690">
    <property type="entry name" value="MFS_1"/>
    <property type="match status" value="1"/>
</dbReference>
<evidence type="ECO:0000256" key="1">
    <source>
        <dbReference type="ARBA" id="ARBA00022692"/>
    </source>
</evidence>
<reference evidence="5 6" key="1">
    <citation type="journal article" date="2019" name="Environ. Microbiol.">
        <title>Species interactions and distinct microbial communities in high Arctic permafrost affected cryosols are associated with the CH4 and CO2 gas fluxes.</title>
        <authorList>
            <person name="Altshuler I."/>
            <person name="Hamel J."/>
            <person name="Turney S."/>
            <person name="Magnuson E."/>
            <person name="Levesque R."/>
            <person name="Greer C."/>
            <person name="Whyte L.G."/>
        </authorList>
    </citation>
    <scope>NUCLEOTIDE SEQUENCE [LARGE SCALE GENOMIC DNA]</scope>
    <source>
        <strain evidence="5 6">S9.3B</strain>
    </source>
</reference>
<feature type="transmembrane region" description="Helical" evidence="4">
    <location>
        <begin position="48"/>
        <end position="68"/>
    </location>
</feature>
<feature type="transmembrane region" description="Helical" evidence="4">
    <location>
        <begin position="340"/>
        <end position="361"/>
    </location>
</feature>
<keyword evidence="2 4" id="KW-1133">Transmembrane helix</keyword>
<dbReference type="Gene3D" id="1.20.1250.20">
    <property type="entry name" value="MFS general substrate transporter like domains"/>
    <property type="match status" value="1"/>
</dbReference>
<dbReference type="InterPro" id="IPR011701">
    <property type="entry name" value="MFS"/>
</dbReference>
<protein>
    <submittedName>
        <fullName evidence="5">MFS transporter</fullName>
    </submittedName>
</protein>
<dbReference type="PANTHER" id="PTHR11360">
    <property type="entry name" value="MONOCARBOXYLATE TRANSPORTER"/>
    <property type="match status" value="1"/>
</dbReference>
<keyword evidence="1 4" id="KW-0812">Transmembrane</keyword>
<dbReference type="EMBL" id="RCZP01000022">
    <property type="protein sequence ID" value="TPG52284.1"/>
    <property type="molecule type" value="Genomic_DNA"/>
</dbReference>
<name>A0A502FS63_9PROT</name>
<dbReference type="InterPro" id="IPR036259">
    <property type="entry name" value="MFS_trans_sf"/>
</dbReference>
<dbReference type="SUPFAM" id="SSF103473">
    <property type="entry name" value="MFS general substrate transporter"/>
    <property type="match status" value="1"/>
</dbReference>
<dbReference type="RefSeq" id="WP_140885271.1">
    <property type="nucleotide sequence ID" value="NZ_RCZP01000022.1"/>
</dbReference>
<evidence type="ECO:0000313" key="5">
    <source>
        <dbReference type="EMBL" id="TPG52284.1"/>
    </source>
</evidence>
<feature type="transmembrane region" description="Helical" evidence="4">
    <location>
        <begin position="80"/>
        <end position="97"/>
    </location>
</feature>
<keyword evidence="6" id="KW-1185">Reference proteome</keyword>
<comment type="caution">
    <text evidence="5">The sequence shown here is derived from an EMBL/GenBank/DDBJ whole genome shotgun (WGS) entry which is preliminary data.</text>
</comment>